<protein>
    <recommendedName>
        <fullName evidence="3">GAG-pre-integrase domain-containing protein</fullName>
    </recommendedName>
</protein>
<sequence>MILIAKKQDKLYFLQHNTKMSLSHQATSKTWAVSQIWLHYKCLGQPPFEFVDSSKCEVCDVSKHHHASFYPSNSKSVASFDLVHSDSIKKRIQSYNDTKCVNLEFSKFVTNPGIVHELTYFNTLNKMGLQCERIAT</sequence>
<proteinExistence type="predicted"/>
<dbReference type="AlphaFoldDB" id="A0A371HLB4"/>
<gene>
    <name evidence="1" type="ORF">CR513_12802</name>
</gene>
<dbReference type="OrthoDB" id="998461at2759"/>
<evidence type="ECO:0008006" key="3">
    <source>
        <dbReference type="Google" id="ProtNLM"/>
    </source>
</evidence>
<feature type="non-terminal residue" evidence="1">
    <location>
        <position position="136"/>
    </location>
</feature>
<organism evidence="1 2">
    <name type="scientific">Mucuna pruriens</name>
    <name type="common">Velvet bean</name>
    <name type="synonym">Dolichos pruriens</name>
    <dbReference type="NCBI Taxonomy" id="157652"/>
    <lineage>
        <taxon>Eukaryota</taxon>
        <taxon>Viridiplantae</taxon>
        <taxon>Streptophyta</taxon>
        <taxon>Embryophyta</taxon>
        <taxon>Tracheophyta</taxon>
        <taxon>Spermatophyta</taxon>
        <taxon>Magnoliopsida</taxon>
        <taxon>eudicotyledons</taxon>
        <taxon>Gunneridae</taxon>
        <taxon>Pentapetalae</taxon>
        <taxon>rosids</taxon>
        <taxon>fabids</taxon>
        <taxon>Fabales</taxon>
        <taxon>Fabaceae</taxon>
        <taxon>Papilionoideae</taxon>
        <taxon>50 kb inversion clade</taxon>
        <taxon>NPAAA clade</taxon>
        <taxon>indigoferoid/millettioid clade</taxon>
        <taxon>Phaseoleae</taxon>
        <taxon>Mucuna</taxon>
    </lineage>
</organism>
<accession>A0A371HLB4</accession>
<comment type="caution">
    <text evidence="1">The sequence shown here is derived from an EMBL/GenBank/DDBJ whole genome shotgun (WGS) entry which is preliminary data.</text>
</comment>
<keyword evidence="2" id="KW-1185">Reference proteome</keyword>
<name>A0A371HLB4_MUCPR</name>
<evidence type="ECO:0000313" key="1">
    <source>
        <dbReference type="EMBL" id="RDY03601.1"/>
    </source>
</evidence>
<evidence type="ECO:0000313" key="2">
    <source>
        <dbReference type="Proteomes" id="UP000257109"/>
    </source>
</evidence>
<dbReference type="EMBL" id="QJKJ01002262">
    <property type="protein sequence ID" value="RDY03601.1"/>
    <property type="molecule type" value="Genomic_DNA"/>
</dbReference>
<dbReference type="Proteomes" id="UP000257109">
    <property type="component" value="Unassembled WGS sequence"/>
</dbReference>
<reference evidence="1" key="1">
    <citation type="submission" date="2018-05" db="EMBL/GenBank/DDBJ databases">
        <title>Draft genome of Mucuna pruriens seed.</title>
        <authorList>
            <person name="Nnadi N.E."/>
            <person name="Vos R."/>
            <person name="Hasami M.H."/>
            <person name="Devisetty U.K."/>
            <person name="Aguiy J.C."/>
        </authorList>
    </citation>
    <scope>NUCLEOTIDE SEQUENCE [LARGE SCALE GENOMIC DNA]</scope>
    <source>
        <strain evidence="1">JCA_2017</strain>
    </source>
</reference>